<dbReference type="PANTHER" id="PTHR12935:SF0">
    <property type="entry name" value="GAMMA-GLUTAMYLCYCLOTRANSFERASE"/>
    <property type="match status" value="1"/>
</dbReference>
<dbReference type="Proteomes" id="UP000694866">
    <property type="component" value="Unplaced"/>
</dbReference>
<keyword evidence="5" id="KW-1185">Reference proteome</keyword>
<organism evidence="5 6">
    <name type="scientific">Fopius arisanus</name>
    <dbReference type="NCBI Taxonomy" id="64838"/>
    <lineage>
        <taxon>Eukaryota</taxon>
        <taxon>Metazoa</taxon>
        <taxon>Ecdysozoa</taxon>
        <taxon>Arthropoda</taxon>
        <taxon>Hexapoda</taxon>
        <taxon>Insecta</taxon>
        <taxon>Pterygota</taxon>
        <taxon>Neoptera</taxon>
        <taxon>Endopterygota</taxon>
        <taxon>Hymenoptera</taxon>
        <taxon>Apocrita</taxon>
        <taxon>Ichneumonoidea</taxon>
        <taxon>Braconidae</taxon>
        <taxon>Opiinae</taxon>
        <taxon>Fopius</taxon>
    </lineage>
</organism>
<keyword evidence="2" id="KW-0456">Lyase</keyword>
<dbReference type="OrthoDB" id="2924818at2759"/>
<dbReference type="SUPFAM" id="SSF110857">
    <property type="entry name" value="Gamma-glutamyl cyclotransferase-like"/>
    <property type="match status" value="1"/>
</dbReference>
<sequence>MQILTFLYFAYGSNLLAERIHINNPTAVRKGVGLLENYRLDFSGYARRWRGAPATIVPDNQAHVWGAIWEIDKSNLPDLDRQEGVDVNHYFSLDVDVKSPDGKIFKCRVYQQCNNPKESLDVSNLPSDRQPSYSYLSTIIAGAQESGIPSDYINFLKSIKHNGFIGELTFGNISLTNELSTTTLSPN</sequence>
<dbReference type="GO" id="GO:0003839">
    <property type="term" value="F:gamma-glutamylcyclotransferase activity"/>
    <property type="evidence" value="ECO:0007669"/>
    <property type="project" value="UniProtKB-EC"/>
</dbReference>
<feature type="active site" description="Proton acceptor" evidence="3">
    <location>
        <position position="83"/>
    </location>
</feature>
<evidence type="ECO:0000313" key="5">
    <source>
        <dbReference type="Proteomes" id="UP000694866"/>
    </source>
</evidence>
<accession>A0A9R1T8Z2</accession>
<feature type="binding site" evidence="4">
    <location>
        <position position="135"/>
    </location>
    <ligand>
        <name>substrate</name>
    </ligand>
</feature>
<dbReference type="InterPro" id="IPR036568">
    <property type="entry name" value="GGCT-like_sf"/>
</dbReference>
<dbReference type="PANTHER" id="PTHR12935">
    <property type="entry name" value="GAMMA-GLUTAMYLCYCLOTRANSFERASE"/>
    <property type="match status" value="1"/>
</dbReference>
<protein>
    <recommendedName>
        <fullName evidence="1">gamma-glutamylcyclotransferase</fullName>
        <ecNumber evidence="1">4.3.2.9</ecNumber>
    </recommendedName>
</protein>
<evidence type="ECO:0000256" key="3">
    <source>
        <dbReference type="PIRSR" id="PIRSR617939-1"/>
    </source>
</evidence>
<dbReference type="GeneID" id="105267695"/>
<dbReference type="Gene3D" id="3.10.490.10">
    <property type="entry name" value="Gamma-glutamyl cyclotransferase-like"/>
    <property type="match status" value="1"/>
</dbReference>
<name>A0A9R1T8Z2_9HYME</name>
<evidence type="ECO:0000256" key="4">
    <source>
        <dbReference type="PIRSR" id="PIRSR617939-2"/>
    </source>
</evidence>
<gene>
    <name evidence="6" type="primary">LOC105267695</name>
</gene>
<dbReference type="InterPro" id="IPR017939">
    <property type="entry name" value="G-Glutamylcylcotransferase"/>
</dbReference>
<dbReference type="CDD" id="cd06661">
    <property type="entry name" value="GGCT_like"/>
    <property type="match status" value="1"/>
</dbReference>
<dbReference type="InterPro" id="IPR013024">
    <property type="entry name" value="GGCT-like"/>
</dbReference>
<reference evidence="6" key="1">
    <citation type="submission" date="2025-08" db="UniProtKB">
        <authorList>
            <consortium name="RefSeq"/>
        </authorList>
    </citation>
    <scope>IDENTIFICATION</scope>
    <source>
        <strain evidence="6">USDA-PBARC FA_bdor</strain>
        <tissue evidence="6">Whole organism</tissue>
    </source>
</reference>
<dbReference type="Pfam" id="PF13772">
    <property type="entry name" value="AIG2_2"/>
    <property type="match status" value="1"/>
</dbReference>
<dbReference type="KEGG" id="fas:105267695"/>
<dbReference type="RefSeq" id="XP_011305035.1">
    <property type="nucleotide sequence ID" value="XM_011306733.1"/>
</dbReference>
<evidence type="ECO:0000313" key="6">
    <source>
        <dbReference type="RefSeq" id="XP_011305035.1"/>
    </source>
</evidence>
<evidence type="ECO:0000256" key="1">
    <source>
        <dbReference type="ARBA" id="ARBA00012346"/>
    </source>
</evidence>
<proteinExistence type="predicted"/>
<dbReference type="AlphaFoldDB" id="A0A9R1T8Z2"/>
<evidence type="ECO:0000256" key="2">
    <source>
        <dbReference type="ARBA" id="ARBA00023239"/>
    </source>
</evidence>
<dbReference type="EC" id="4.3.2.9" evidence="1"/>
<feature type="binding site" evidence="4">
    <location>
        <begin position="8"/>
        <end position="13"/>
    </location>
    <ligand>
        <name>substrate</name>
    </ligand>
</feature>